<keyword evidence="4" id="KW-1185">Reference proteome</keyword>
<dbReference type="RefSeq" id="WP_189681208.1">
    <property type="nucleotide sequence ID" value="NZ_BNCJ01000010.1"/>
</dbReference>
<evidence type="ECO:0000256" key="1">
    <source>
        <dbReference type="SAM" id="Phobius"/>
    </source>
</evidence>
<keyword evidence="1" id="KW-0472">Membrane</keyword>
<accession>A0A8J3GYP4</accession>
<feature type="transmembrane region" description="Helical" evidence="1">
    <location>
        <begin position="20"/>
        <end position="38"/>
    </location>
</feature>
<gene>
    <name evidence="3" type="ORF">GCM10017056_33010</name>
</gene>
<feature type="domain" description="Putative Flp pilus-assembly TadG-like N-terminal" evidence="2">
    <location>
        <begin position="17"/>
        <end position="63"/>
    </location>
</feature>
<evidence type="ECO:0000313" key="4">
    <source>
        <dbReference type="Proteomes" id="UP000626220"/>
    </source>
</evidence>
<proteinExistence type="predicted"/>
<dbReference type="AlphaFoldDB" id="A0A8J3GYP4"/>
<dbReference type="Pfam" id="PF13400">
    <property type="entry name" value="Tad"/>
    <property type="match status" value="1"/>
</dbReference>
<dbReference type="InterPro" id="IPR028087">
    <property type="entry name" value="Tad_N"/>
</dbReference>
<dbReference type="EMBL" id="BNCJ01000010">
    <property type="protein sequence ID" value="GHF58957.1"/>
    <property type="molecule type" value="Genomic_DNA"/>
</dbReference>
<keyword evidence="1" id="KW-1133">Transmembrane helix</keyword>
<comment type="caution">
    <text evidence="3">The sequence shown here is derived from an EMBL/GenBank/DDBJ whole genome shotgun (WGS) entry which is preliminary data.</text>
</comment>
<sequence>MKRLATSVDRFLRDEAGALLVFWGVSFVMLLGIVALSFDLGRLGITRSDLQSFADSVALAAAGELDGNDDAITRATAAAANLISDRQTFGNGDRLLQGADDYTLTFLSTLPASDTAAATATTTDPRRAVYARVKVNDTTVSGTFAAAFAALTGGTGMNELATATAIAGFTQYACDVTPLMFCLPGPEFKADDNVGKMIRLRAGGNGAAWGPGDFGFLDPAKIEVDGDGPCKGLNGVKLDACLLGAIGSITQCFDMRGVDMEPGQKSGIEDAIFNTRFDIYQSIMNGEKNNPDYAPAPNVIKGVVPKGKGGSCISNNGQASPDTMALPRDTNLCDDCDDRIGNGNWTAARADYVNINHGGADPDSNAKTRYALYRAEIQAHGGAGSSTSILSDKAETGRPMCSNNQSADPDRRVIVAAGIDCAANSIKGATTNVPVKEFFKIFLTEPVGTYNSKLQIYGEIVGSAGGSGAGVGATGGIFRDVVQLYR</sequence>
<evidence type="ECO:0000259" key="2">
    <source>
        <dbReference type="Pfam" id="PF13400"/>
    </source>
</evidence>
<evidence type="ECO:0000313" key="3">
    <source>
        <dbReference type="EMBL" id="GHF58957.1"/>
    </source>
</evidence>
<organism evidence="3 4">
    <name type="scientific">Seohaeicola zhoushanensis</name>
    <dbReference type="NCBI Taxonomy" id="1569283"/>
    <lineage>
        <taxon>Bacteria</taxon>
        <taxon>Pseudomonadati</taxon>
        <taxon>Pseudomonadota</taxon>
        <taxon>Alphaproteobacteria</taxon>
        <taxon>Rhodobacterales</taxon>
        <taxon>Roseobacteraceae</taxon>
        <taxon>Seohaeicola</taxon>
    </lineage>
</organism>
<dbReference type="Proteomes" id="UP000626220">
    <property type="component" value="Unassembled WGS sequence"/>
</dbReference>
<name>A0A8J3GYP4_9RHOB</name>
<reference evidence="3" key="2">
    <citation type="submission" date="2020-09" db="EMBL/GenBank/DDBJ databases">
        <authorList>
            <person name="Sun Q."/>
            <person name="Kim S."/>
        </authorList>
    </citation>
    <scope>NUCLEOTIDE SEQUENCE</scope>
    <source>
        <strain evidence="3">KCTC 42650</strain>
    </source>
</reference>
<protein>
    <recommendedName>
        <fullName evidence="2">Putative Flp pilus-assembly TadG-like N-terminal domain-containing protein</fullName>
    </recommendedName>
</protein>
<reference evidence="3" key="1">
    <citation type="journal article" date="2014" name="Int. J. Syst. Evol. Microbiol.">
        <title>Complete genome sequence of Corynebacterium casei LMG S-19264T (=DSM 44701T), isolated from a smear-ripened cheese.</title>
        <authorList>
            <consortium name="US DOE Joint Genome Institute (JGI-PGF)"/>
            <person name="Walter F."/>
            <person name="Albersmeier A."/>
            <person name="Kalinowski J."/>
            <person name="Ruckert C."/>
        </authorList>
    </citation>
    <scope>NUCLEOTIDE SEQUENCE</scope>
    <source>
        <strain evidence="3">KCTC 42650</strain>
    </source>
</reference>
<keyword evidence="1" id="KW-0812">Transmembrane</keyword>